<keyword evidence="2" id="KW-1185">Reference proteome</keyword>
<sequence>MVSCYTYETVTKYRYESAQDDYNRRYRGYTRSQIINELGAPDRVVPIDGSSVILIYEKYTSSISRPIDPLGLGIGSYTETRNRIFEEYYIDSSSKCYNVRTNKIKEIPYQETIKKSVFD</sequence>
<gene>
    <name evidence="1" type="ORF">PRLR5076_06600</name>
</gene>
<proteinExistence type="predicted"/>
<evidence type="ECO:0000313" key="1">
    <source>
        <dbReference type="EMBL" id="GJG57809.1"/>
    </source>
</evidence>
<organism evidence="1 2">
    <name type="scientific">Prevotella lacticifex</name>
    <dbReference type="NCBI Taxonomy" id="2854755"/>
    <lineage>
        <taxon>Bacteria</taxon>
        <taxon>Pseudomonadati</taxon>
        <taxon>Bacteroidota</taxon>
        <taxon>Bacteroidia</taxon>
        <taxon>Bacteroidales</taxon>
        <taxon>Prevotellaceae</taxon>
        <taxon>Prevotella</taxon>
    </lineage>
</organism>
<accession>A0A9R1C866</accession>
<reference evidence="1" key="1">
    <citation type="journal article" date="2022" name="Int. J. Syst. Evol. Microbiol.">
        <title>Prevotella lacticifex sp. nov., isolated from the rumen of cows.</title>
        <authorList>
            <person name="Shinkai T."/>
            <person name="Ikeyama N."/>
            <person name="Kumagai M."/>
            <person name="Ohmori H."/>
            <person name="Sakamoto M."/>
            <person name="Ohkuma M."/>
            <person name="Mitsumori M."/>
        </authorList>
    </citation>
    <scope>NUCLEOTIDE SEQUENCE</scope>
    <source>
        <strain evidence="1">R5076</strain>
    </source>
</reference>
<dbReference type="AlphaFoldDB" id="A0A9R1C866"/>
<protein>
    <submittedName>
        <fullName evidence="1">Uncharacterized protein</fullName>
    </submittedName>
</protein>
<name>A0A9R1C866_9BACT</name>
<dbReference type="EMBL" id="BPUB01000001">
    <property type="protein sequence ID" value="GJG57809.1"/>
    <property type="molecule type" value="Genomic_DNA"/>
</dbReference>
<evidence type="ECO:0000313" key="2">
    <source>
        <dbReference type="Proteomes" id="UP000825483"/>
    </source>
</evidence>
<comment type="caution">
    <text evidence="1">The sequence shown here is derived from an EMBL/GenBank/DDBJ whole genome shotgun (WGS) entry which is preliminary data.</text>
</comment>
<dbReference type="Proteomes" id="UP000825483">
    <property type="component" value="Unassembled WGS sequence"/>
</dbReference>